<feature type="binding site" evidence="2">
    <location>
        <position position="148"/>
    </location>
    <ligand>
        <name>substrate</name>
    </ligand>
</feature>
<dbReference type="InterPro" id="IPR027417">
    <property type="entry name" value="P-loop_NTPase"/>
</dbReference>
<reference evidence="5" key="1">
    <citation type="journal article" date="2020" name="mSystems">
        <title>Genome- and Community-Level Interaction Insights into Carbon Utilization and Element Cycling Functions of Hydrothermarchaeota in Hydrothermal Sediment.</title>
        <authorList>
            <person name="Zhou Z."/>
            <person name="Liu Y."/>
            <person name="Xu W."/>
            <person name="Pan J."/>
            <person name="Luo Z.H."/>
            <person name="Li M."/>
        </authorList>
    </citation>
    <scope>NUCLEOTIDE SEQUENCE [LARGE SCALE GENOMIC DNA]</scope>
    <source>
        <strain evidence="5">SpSt-381</strain>
    </source>
</reference>
<name>A0A832ML36_UNCEI</name>
<evidence type="ECO:0000313" key="5">
    <source>
        <dbReference type="EMBL" id="HGZ43125.1"/>
    </source>
</evidence>
<dbReference type="GO" id="GO:0019136">
    <property type="term" value="F:deoxynucleoside kinase activity"/>
    <property type="evidence" value="ECO:0007669"/>
    <property type="project" value="InterPro"/>
</dbReference>
<feature type="active site" description="Proton acceptor" evidence="1">
    <location>
        <position position="81"/>
    </location>
</feature>
<dbReference type="GO" id="GO:0005737">
    <property type="term" value="C:cytoplasm"/>
    <property type="evidence" value="ECO:0007669"/>
    <property type="project" value="TreeGrafter"/>
</dbReference>
<dbReference type="InterPro" id="IPR031314">
    <property type="entry name" value="DNK_dom"/>
</dbReference>
<feature type="binding site" evidence="2">
    <location>
        <position position="87"/>
    </location>
    <ligand>
        <name>substrate</name>
    </ligand>
</feature>
<evidence type="ECO:0000256" key="1">
    <source>
        <dbReference type="PIRSR" id="PIRSR000705-1"/>
    </source>
</evidence>
<organism evidence="5">
    <name type="scientific">Eiseniibacteriota bacterium</name>
    <dbReference type="NCBI Taxonomy" id="2212470"/>
    <lineage>
        <taxon>Bacteria</taxon>
        <taxon>Candidatus Eiseniibacteriota</taxon>
    </lineage>
</organism>
<dbReference type="PIRSF" id="PIRSF000705">
    <property type="entry name" value="DNK"/>
    <property type="match status" value="1"/>
</dbReference>
<protein>
    <submittedName>
        <fullName evidence="5">Deoxynucleoside kinase</fullName>
    </submittedName>
</protein>
<keyword evidence="3" id="KW-0547">Nucleotide-binding</keyword>
<keyword evidence="5" id="KW-0808">Transferase</keyword>
<evidence type="ECO:0000256" key="2">
    <source>
        <dbReference type="PIRSR" id="PIRSR000705-2"/>
    </source>
</evidence>
<feature type="binding site" evidence="2">
    <location>
        <position position="34"/>
    </location>
    <ligand>
        <name>substrate</name>
    </ligand>
</feature>
<dbReference type="Gene3D" id="3.40.50.300">
    <property type="entry name" value="P-loop containing nucleotide triphosphate hydrolases"/>
    <property type="match status" value="1"/>
</dbReference>
<dbReference type="EMBL" id="DSQF01000012">
    <property type="protein sequence ID" value="HGZ43125.1"/>
    <property type="molecule type" value="Genomic_DNA"/>
</dbReference>
<keyword evidence="5" id="KW-0418">Kinase</keyword>
<dbReference type="CDD" id="cd01673">
    <property type="entry name" value="dNK"/>
    <property type="match status" value="1"/>
</dbReference>
<dbReference type="InterPro" id="IPR002624">
    <property type="entry name" value="DCK/DGK"/>
</dbReference>
<dbReference type="PANTHER" id="PTHR10513">
    <property type="entry name" value="DEOXYNUCLEOSIDE KINASE"/>
    <property type="match status" value="1"/>
</dbReference>
<evidence type="ECO:0000256" key="3">
    <source>
        <dbReference type="PIRSR" id="PIRSR000705-3"/>
    </source>
</evidence>
<dbReference type="InterPro" id="IPR050566">
    <property type="entry name" value="Deoxyribonucleoside_kinase"/>
</dbReference>
<feature type="binding site" evidence="3">
    <location>
        <begin position="139"/>
        <end position="143"/>
    </location>
    <ligand>
        <name>ATP</name>
        <dbReference type="ChEBI" id="CHEBI:30616"/>
    </ligand>
</feature>
<accession>A0A832ML36</accession>
<feature type="binding site" evidence="2">
    <location>
        <position position="82"/>
    </location>
    <ligand>
        <name>substrate</name>
    </ligand>
</feature>
<dbReference type="PANTHER" id="PTHR10513:SF35">
    <property type="entry name" value="DEOXYADENOSINE KINASE"/>
    <property type="match status" value="1"/>
</dbReference>
<sequence length="216" mass="24995">MQGYFLAIAGNIGVGKTELTNRLSSELGWAAYYEPVIHNPYLDLFYADMPRWSFHLQIYFLSERFKAQVEIGSSPLPFIQDRTIYEDAEIFARTLHEQGSMTDVDYRNYVSLFHVLTGYLRPPDLIVYLKASPETLMARIARRGRESERNITLEYITRLNRAYDDWMRRARASFEVLEIDTDQVPLQGPTPAFEKLVLDLKSRYPRQAELGLEGGA</sequence>
<feature type="binding site" evidence="2">
    <location>
        <position position="46"/>
    </location>
    <ligand>
        <name>substrate</name>
    </ligand>
</feature>
<gene>
    <name evidence="5" type="ORF">ENR23_06820</name>
</gene>
<feature type="domain" description="Deoxynucleoside kinase" evidence="4">
    <location>
        <begin position="6"/>
        <end position="187"/>
    </location>
</feature>
<comment type="caution">
    <text evidence="5">The sequence shown here is derived from an EMBL/GenBank/DDBJ whole genome shotgun (WGS) entry which is preliminary data.</text>
</comment>
<dbReference type="SUPFAM" id="SSF52540">
    <property type="entry name" value="P-loop containing nucleoside triphosphate hydrolases"/>
    <property type="match status" value="1"/>
</dbReference>
<dbReference type="GO" id="GO:0005524">
    <property type="term" value="F:ATP binding"/>
    <property type="evidence" value="ECO:0007669"/>
    <property type="project" value="UniProtKB-KW"/>
</dbReference>
<evidence type="ECO:0000259" key="4">
    <source>
        <dbReference type="Pfam" id="PF01712"/>
    </source>
</evidence>
<dbReference type="Pfam" id="PF01712">
    <property type="entry name" value="dNK"/>
    <property type="match status" value="1"/>
</dbReference>
<keyword evidence="3" id="KW-0067">ATP-binding</keyword>
<feature type="binding site" evidence="2">
    <location>
        <position position="57"/>
    </location>
    <ligand>
        <name>substrate</name>
    </ligand>
</feature>
<proteinExistence type="predicted"/>
<dbReference type="AlphaFoldDB" id="A0A832ML36"/>